<gene>
    <name evidence="2" type="ORF">GCM10023331_01800</name>
</gene>
<proteinExistence type="predicted"/>
<protein>
    <recommendedName>
        <fullName evidence="1">SCP2 domain-containing protein</fullName>
    </recommendedName>
</protein>
<dbReference type="Proteomes" id="UP001500298">
    <property type="component" value="Unassembled WGS sequence"/>
</dbReference>
<dbReference type="SUPFAM" id="SSF55718">
    <property type="entry name" value="SCP-like"/>
    <property type="match status" value="1"/>
</dbReference>
<reference evidence="3" key="1">
    <citation type="journal article" date="2019" name="Int. J. Syst. Evol. Microbiol.">
        <title>The Global Catalogue of Microorganisms (GCM) 10K type strain sequencing project: providing services to taxonomists for standard genome sequencing and annotation.</title>
        <authorList>
            <consortium name="The Broad Institute Genomics Platform"/>
            <consortium name="The Broad Institute Genome Sequencing Center for Infectious Disease"/>
            <person name="Wu L."/>
            <person name="Ma J."/>
        </authorList>
    </citation>
    <scope>NUCLEOTIDE SEQUENCE [LARGE SCALE GENOMIC DNA]</scope>
    <source>
        <strain evidence="3">JCM 18326</strain>
    </source>
</reference>
<keyword evidence="3" id="KW-1185">Reference proteome</keyword>
<evidence type="ECO:0000313" key="3">
    <source>
        <dbReference type="Proteomes" id="UP001500298"/>
    </source>
</evidence>
<dbReference type="InterPro" id="IPR036527">
    <property type="entry name" value="SCP2_sterol-bd_dom_sf"/>
</dbReference>
<organism evidence="2 3">
    <name type="scientific">Algivirga pacifica</name>
    <dbReference type="NCBI Taxonomy" id="1162670"/>
    <lineage>
        <taxon>Bacteria</taxon>
        <taxon>Pseudomonadati</taxon>
        <taxon>Bacteroidota</taxon>
        <taxon>Cytophagia</taxon>
        <taxon>Cytophagales</taxon>
        <taxon>Flammeovirgaceae</taxon>
        <taxon>Algivirga</taxon>
    </lineage>
</organism>
<evidence type="ECO:0000313" key="2">
    <source>
        <dbReference type="EMBL" id="GAA4821098.1"/>
    </source>
</evidence>
<name>A0ABP9CWJ4_9BACT</name>
<sequence>MTDTTLQDLINSFQVRFLSGKAEGKNFTMQFDITGEGGNPFTVMVKDGTLFVTESLIGDPDCILTASVEDYIAIETGAQNPMMAILSGKVKVSNALKLPEFTGLFRGYVSVKNDGLC</sequence>
<dbReference type="RefSeq" id="WP_345368527.1">
    <property type="nucleotide sequence ID" value="NZ_BAABJX010000004.1"/>
</dbReference>
<dbReference type="InterPro" id="IPR003033">
    <property type="entry name" value="SCP2_sterol-bd_dom"/>
</dbReference>
<accession>A0ABP9CWJ4</accession>
<dbReference type="Gene3D" id="3.30.1050.10">
    <property type="entry name" value="SCP2 sterol-binding domain"/>
    <property type="match status" value="1"/>
</dbReference>
<dbReference type="Pfam" id="PF02036">
    <property type="entry name" value="SCP2"/>
    <property type="match status" value="1"/>
</dbReference>
<comment type="caution">
    <text evidence="2">The sequence shown here is derived from an EMBL/GenBank/DDBJ whole genome shotgun (WGS) entry which is preliminary data.</text>
</comment>
<dbReference type="EMBL" id="BAABJX010000004">
    <property type="protein sequence ID" value="GAA4821098.1"/>
    <property type="molecule type" value="Genomic_DNA"/>
</dbReference>
<feature type="domain" description="SCP2" evidence="1">
    <location>
        <begin position="26"/>
        <end position="93"/>
    </location>
</feature>
<evidence type="ECO:0000259" key="1">
    <source>
        <dbReference type="Pfam" id="PF02036"/>
    </source>
</evidence>